<dbReference type="AlphaFoldDB" id="A0ABD3THJ6"/>
<feature type="non-terminal residue" evidence="1">
    <location>
        <position position="67"/>
    </location>
</feature>
<comment type="caution">
    <text evidence="1">The sequence shown here is derived from an EMBL/GenBank/DDBJ whole genome shotgun (WGS) entry which is preliminary data.</text>
</comment>
<dbReference type="Proteomes" id="UP001634394">
    <property type="component" value="Unassembled WGS sequence"/>
</dbReference>
<sequence length="67" mass="7781">NSFTDKTKVDHGLECYRDIRGEIIYRADGHRKIIAQIESIVRVGGIPDTMIIDEWHGIRRQMINSKN</sequence>
<proteinExistence type="predicted"/>
<evidence type="ECO:0000313" key="2">
    <source>
        <dbReference type="Proteomes" id="UP001634394"/>
    </source>
</evidence>
<dbReference type="EMBL" id="JBJQND010000018">
    <property type="protein sequence ID" value="KAL3836086.1"/>
    <property type="molecule type" value="Genomic_DNA"/>
</dbReference>
<keyword evidence="2" id="KW-1185">Reference proteome</keyword>
<protein>
    <submittedName>
        <fullName evidence="1">Uncharacterized protein</fullName>
    </submittedName>
</protein>
<evidence type="ECO:0000313" key="1">
    <source>
        <dbReference type="EMBL" id="KAL3836086.1"/>
    </source>
</evidence>
<organism evidence="1 2">
    <name type="scientific">Sinanodonta woodiana</name>
    <name type="common">Chinese pond mussel</name>
    <name type="synonym">Anodonta woodiana</name>
    <dbReference type="NCBI Taxonomy" id="1069815"/>
    <lineage>
        <taxon>Eukaryota</taxon>
        <taxon>Metazoa</taxon>
        <taxon>Spiralia</taxon>
        <taxon>Lophotrochozoa</taxon>
        <taxon>Mollusca</taxon>
        <taxon>Bivalvia</taxon>
        <taxon>Autobranchia</taxon>
        <taxon>Heteroconchia</taxon>
        <taxon>Palaeoheterodonta</taxon>
        <taxon>Unionida</taxon>
        <taxon>Unionoidea</taxon>
        <taxon>Unionidae</taxon>
        <taxon>Unioninae</taxon>
        <taxon>Sinanodonta</taxon>
    </lineage>
</organism>
<gene>
    <name evidence="1" type="ORF">ACJMK2_021539</name>
</gene>
<reference evidence="1 2" key="1">
    <citation type="submission" date="2024-11" db="EMBL/GenBank/DDBJ databases">
        <title>Chromosome-level genome assembly of the freshwater bivalve Anodonta woodiana.</title>
        <authorList>
            <person name="Chen X."/>
        </authorList>
    </citation>
    <scope>NUCLEOTIDE SEQUENCE [LARGE SCALE GENOMIC DNA]</scope>
    <source>
        <strain evidence="1">MN2024</strain>
        <tissue evidence="1">Gills</tissue>
    </source>
</reference>
<name>A0ABD3THJ6_SINWO</name>
<feature type="non-terminal residue" evidence="1">
    <location>
        <position position="1"/>
    </location>
</feature>
<accession>A0ABD3THJ6</accession>